<evidence type="ECO:0000313" key="2">
    <source>
        <dbReference type="EMBL" id="PBK83663.1"/>
    </source>
</evidence>
<accession>A0A2H3D5Q7</accession>
<dbReference type="Proteomes" id="UP000217790">
    <property type="component" value="Unassembled WGS sequence"/>
</dbReference>
<gene>
    <name evidence="2" type="ORF">ARMGADRAFT_1089096</name>
</gene>
<organism evidence="2 3">
    <name type="scientific">Armillaria gallica</name>
    <name type="common">Bulbous honey fungus</name>
    <name type="synonym">Armillaria bulbosa</name>
    <dbReference type="NCBI Taxonomy" id="47427"/>
    <lineage>
        <taxon>Eukaryota</taxon>
        <taxon>Fungi</taxon>
        <taxon>Dikarya</taxon>
        <taxon>Basidiomycota</taxon>
        <taxon>Agaricomycotina</taxon>
        <taxon>Agaricomycetes</taxon>
        <taxon>Agaricomycetidae</taxon>
        <taxon>Agaricales</taxon>
        <taxon>Marasmiineae</taxon>
        <taxon>Physalacriaceae</taxon>
        <taxon>Armillaria</taxon>
    </lineage>
</organism>
<keyword evidence="3" id="KW-1185">Reference proteome</keyword>
<feature type="region of interest" description="Disordered" evidence="1">
    <location>
        <begin position="56"/>
        <end position="100"/>
    </location>
</feature>
<evidence type="ECO:0000256" key="1">
    <source>
        <dbReference type="SAM" id="MobiDB-lite"/>
    </source>
</evidence>
<protein>
    <submittedName>
        <fullName evidence="2">Uncharacterized protein</fullName>
    </submittedName>
</protein>
<proteinExistence type="predicted"/>
<sequence>MPAPNAIESSSLQPLTIHMYLCFLQTVTDNILSGTMTKFFIVAAHSDFVHWNTNCTHRSSGLPEPPPANHAMHSSESEQYPGGQIISMPRPQSPQDSQAIQNQRSVAGIQFISLMLIDGMCGSLVNLLRSPLIVSGWPWAIVSQ</sequence>
<reference evidence="3" key="1">
    <citation type="journal article" date="2017" name="Nat. Ecol. Evol.">
        <title>Genome expansion and lineage-specific genetic innovations in the forest pathogenic fungi Armillaria.</title>
        <authorList>
            <person name="Sipos G."/>
            <person name="Prasanna A.N."/>
            <person name="Walter M.C."/>
            <person name="O'Connor E."/>
            <person name="Balint B."/>
            <person name="Krizsan K."/>
            <person name="Kiss B."/>
            <person name="Hess J."/>
            <person name="Varga T."/>
            <person name="Slot J."/>
            <person name="Riley R."/>
            <person name="Boka B."/>
            <person name="Rigling D."/>
            <person name="Barry K."/>
            <person name="Lee J."/>
            <person name="Mihaltcheva S."/>
            <person name="LaButti K."/>
            <person name="Lipzen A."/>
            <person name="Waldron R."/>
            <person name="Moloney N.M."/>
            <person name="Sperisen C."/>
            <person name="Kredics L."/>
            <person name="Vagvoelgyi C."/>
            <person name="Patrignani A."/>
            <person name="Fitzpatrick D."/>
            <person name="Nagy I."/>
            <person name="Doyle S."/>
            <person name="Anderson J.B."/>
            <person name="Grigoriev I.V."/>
            <person name="Gueldener U."/>
            <person name="Muensterkoetter M."/>
            <person name="Nagy L.G."/>
        </authorList>
    </citation>
    <scope>NUCLEOTIDE SEQUENCE [LARGE SCALE GENOMIC DNA]</scope>
    <source>
        <strain evidence="3">Ar21-2</strain>
    </source>
</reference>
<name>A0A2H3D5Q7_ARMGA</name>
<dbReference type="InParanoid" id="A0A2H3D5Q7"/>
<evidence type="ECO:0000313" key="3">
    <source>
        <dbReference type="Proteomes" id="UP000217790"/>
    </source>
</evidence>
<dbReference type="EMBL" id="KZ293704">
    <property type="protein sequence ID" value="PBK83663.1"/>
    <property type="molecule type" value="Genomic_DNA"/>
</dbReference>
<dbReference type="AlphaFoldDB" id="A0A2H3D5Q7"/>